<proteinExistence type="predicted"/>
<feature type="region of interest" description="Disordered" evidence="1">
    <location>
        <begin position="73"/>
        <end position="94"/>
    </location>
</feature>
<accession>A0A8I3AL53</accession>
<comment type="caution">
    <text evidence="2">The sequence shown here is derived from an EMBL/GenBank/DDBJ whole genome shotgun (WGS) entry which is preliminary data.</text>
</comment>
<evidence type="ECO:0000313" key="3">
    <source>
        <dbReference type="Proteomes" id="UP000689129"/>
    </source>
</evidence>
<reference evidence="2" key="1">
    <citation type="journal article" date="2021" name="Mol. Plant Pathol.">
        <title>A 20-kb lineage-specific genomic region tames virulence in pathogenic amphidiploid Verticillium longisporum.</title>
        <authorList>
            <person name="Harting R."/>
            <person name="Starke J."/>
            <person name="Kusch H."/>
            <person name="Poggeler S."/>
            <person name="Maurus I."/>
            <person name="Schluter R."/>
            <person name="Landesfeind M."/>
            <person name="Bulla I."/>
            <person name="Nowrousian M."/>
            <person name="de Jonge R."/>
            <person name="Stahlhut G."/>
            <person name="Hoff K.J."/>
            <person name="Asshauer K.P."/>
            <person name="Thurmer A."/>
            <person name="Stanke M."/>
            <person name="Daniel R."/>
            <person name="Morgenstern B."/>
            <person name="Thomma B.P.H.J."/>
            <person name="Kronstad J.W."/>
            <person name="Braus-Stromeyer S.A."/>
            <person name="Braus G.H."/>
        </authorList>
    </citation>
    <scope>NUCLEOTIDE SEQUENCE</scope>
    <source>
        <strain evidence="2">Vl32</strain>
    </source>
</reference>
<protein>
    <submittedName>
        <fullName evidence="2">Uncharacterized protein</fullName>
    </submittedName>
</protein>
<dbReference type="AlphaFoldDB" id="A0A8I3AL53"/>
<evidence type="ECO:0000256" key="1">
    <source>
        <dbReference type="SAM" id="MobiDB-lite"/>
    </source>
</evidence>
<name>A0A8I3AL53_VERLO</name>
<dbReference type="EMBL" id="JAEMWZ010000401">
    <property type="protein sequence ID" value="KAG7119366.1"/>
    <property type="molecule type" value="Genomic_DNA"/>
</dbReference>
<sequence>MRWQIRFRRAPSHKACLSLTEEPSGRPVTSIVDQPTISNNRKKKKSALRMRKHDMKMQSQVRSCVWSIKPSLTLNHPPPPLVTPALNPDQGAKP</sequence>
<organism evidence="2 3">
    <name type="scientific">Verticillium longisporum</name>
    <name type="common">Verticillium dahliae var. longisporum</name>
    <dbReference type="NCBI Taxonomy" id="100787"/>
    <lineage>
        <taxon>Eukaryota</taxon>
        <taxon>Fungi</taxon>
        <taxon>Dikarya</taxon>
        <taxon>Ascomycota</taxon>
        <taxon>Pezizomycotina</taxon>
        <taxon>Sordariomycetes</taxon>
        <taxon>Hypocreomycetidae</taxon>
        <taxon>Glomerellales</taxon>
        <taxon>Plectosphaerellaceae</taxon>
        <taxon>Verticillium</taxon>
    </lineage>
</organism>
<dbReference type="Proteomes" id="UP000689129">
    <property type="component" value="Unassembled WGS sequence"/>
</dbReference>
<gene>
    <name evidence="2" type="ORF">HYQ45_015082</name>
</gene>
<evidence type="ECO:0000313" key="2">
    <source>
        <dbReference type="EMBL" id="KAG7119366.1"/>
    </source>
</evidence>